<dbReference type="Proteomes" id="UP000006811">
    <property type="component" value="Chromosome"/>
</dbReference>
<comment type="cofactor">
    <cofactor evidence="1">
        <name>Co(2+)</name>
        <dbReference type="ChEBI" id="CHEBI:48828"/>
    </cofactor>
</comment>
<dbReference type="GO" id="GO:0008270">
    <property type="term" value="F:zinc ion binding"/>
    <property type="evidence" value="ECO:0007669"/>
    <property type="project" value="UniProtKB-UniRule"/>
</dbReference>
<dbReference type="GO" id="GO:0019877">
    <property type="term" value="P:diaminopimelate biosynthetic process"/>
    <property type="evidence" value="ECO:0007669"/>
    <property type="project" value="UniProtKB-UniRule"/>
</dbReference>
<dbReference type="EC" id="3.5.1.18" evidence="5 16"/>
<evidence type="ECO:0000259" key="17">
    <source>
        <dbReference type="Pfam" id="PF07687"/>
    </source>
</evidence>
<comment type="pathway">
    <text evidence="2 16">Amino-acid biosynthesis; L-lysine biosynthesis via DAP pathway; LL-2,6-diaminopimelate from (S)-tetrahydrodipicolinate (succinylase route): step 3/3.</text>
</comment>
<dbReference type="Pfam" id="PF07687">
    <property type="entry name" value="M20_dimer"/>
    <property type="match status" value="1"/>
</dbReference>
<dbReference type="NCBIfam" id="TIGR01246">
    <property type="entry name" value="dapE_proteo"/>
    <property type="match status" value="1"/>
</dbReference>
<comment type="subunit">
    <text evidence="4 16">Homodimer.</text>
</comment>
<dbReference type="HAMAP" id="MF_01690">
    <property type="entry name" value="DapE"/>
    <property type="match status" value="1"/>
</dbReference>
<dbReference type="STRING" id="261317.BCTU_060"/>
<evidence type="ECO:0000256" key="3">
    <source>
        <dbReference type="ARBA" id="ARBA00006746"/>
    </source>
</evidence>
<dbReference type="Gene3D" id="3.40.630.10">
    <property type="entry name" value="Zn peptidases"/>
    <property type="match status" value="2"/>
</dbReference>
<organism evidence="18 19">
    <name type="scientific">Buchnera aphidicola</name>
    <name type="common">Cinara tujafilina</name>
    <dbReference type="NCBI Taxonomy" id="261317"/>
    <lineage>
        <taxon>Bacteria</taxon>
        <taxon>Pseudomonadati</taxon>
        <taxon>Pseudomonadota</taxon>
        <taxon>Gammaproteobacteria</taxon>
        <taxon>Enterobacterales</taxon>
        <taxon>Erwiniaceae</taxon>
        <taxon>Buchnera</taxon>
    </lineage>
</organism>
<dbReference type="InterPro" id="IPR005941">
    <property type="entry name" value="DapE_proteobac"/>
</dbReference>
<evidence type="ECO:0000313" key="18">
    <source>
        <dbReference type="EMBL" id="AEH39652.1"/>
    </source>
</evidence>
<dbReference type="NCBIfam" id="NF009557">
    <property type="entry name" value="PRK13009.1"/>
    <property type="match status" value="1"/>
</dbReference>
<evidence type="ECO:0000256" key="11">
    <source>
        <dbReference type="ARBA" id="ARBA00022915"/>
    </source>
</evidence>
<dbReference type="GO" id="GO:0009014">
    <property type="term" value="F:succinyl-diaminopimelate desuccinylase activity"/>
    <property type="evidence" value="ECO:0007669"/>
    <property type="project" value="UniProtKB-UniRule"/>
</dbReference>
<evidence type="ECO:0000256" key="15">
    <source>
        <dbReference type="ARBA" id="ARBA00051301"/>
    </source>
</evidence>
<evidence type="ECO:0000256" key="4">
    <source>
        <dbReference type="ARBA" id="ARBA00011738"/>
    </source>
</evidence>
<dbReference type="PANTHER" id="PTHR43808:SF31">
    <property type="entry name" value="N-ACETYL-L-CITRULLINE DEACETYLASE"/>
    <property type="match status" value="1"/>
</dbReference>
<dbReference type="Pfam" id="PF01546">
    <property type="entry name" value="Peptidase_M20"/>
    <property type="match status" value="1"/>
</dbReference>
<keyword evidence="7 16" id="KW-0028">Amino-acid biosynthesis</keyword>
<accession>F7WZ02</accession>
<dbReference type="SUPFAM" id="SSF53187">
    <property type="entry name" value="Zn-dependent exopeptidases"/>
    <property type="match status" value="1"/>
</dbReference>
<feature type="binding site" evidence="16">
    <location>
        <position position="67"/>
    </location>
    <ligand>
        <name>Zn(2+)</name>
        <dbReference type="ChEBI" id="CHEBI:29105"/>
        <label>1</label>
    </ligand>
</feature>
<evidence type="ECO:0000256" key="2">
    <source>
        <dbReference type="ARBA" id="ARBA00005130"/>
    </source>
</evidence>
<dbReference type="InterPro" id="IPR011650">
    <property type="entry name" value="Peptidase_M20_dimer"/>
</dbReference>
<evidence type="ECO:0000256" key="12">
    <source>
        <dbReference type="ARBA" id="ARBA00023154"/>
    </source>
</evidence>
<dbReference type="InterPro" id="IPR001261">
    <property type="entry name" value="ArgE/DapE_CS"/>
</dbReference>
<evidence type="ECO:0000256" key="5">
    <source>
        <dbReference type="ARBA" id="ARBA00011921"/>
    </source>
</evidence>
<proteinExistence type="inferred from homology"/>
<dbReference type="GO" id="GO:0050897">
    <property type="term" value="F:cobalt ion binding"/>
    <property type="evidence" value="ECO:0007669"/>
    <property type="project" value="UniProtKB-UniRule"/>
</dbReference>
<evidence type="ECO:0000256" key="9">
    <source>
        <dbReference type="ARBA" id="ARBA00022801"/>
    </source>
</evidence>
<dbReference type="GO" id="GO:0008777">
    <property type="term" value="F:acetylornithine deacetylase activity"/>
    <property type="evidence" value="ECO:0007669"/>
    <property type="project" value="TreeGrafter"/>
</dbReference>
<keyword evidence="19" id="KW-1185">Reference proteome</keyword>
<evidence type="ECO:0000256" key="13">
    <source>
        <dbReference type="ARBA" id="ARBA00023285"/>
    </source>
</evidence>
<feature type="active site" evidence="16">
    <location>
        <position position="69"/>
    </location>
</feature>
<evidence type="ECO:0000256" key="6">
    <source>
        <dbReference type="ARBA" id="ARBA00022391"/>
    </source>
</evidence>
<feature type="binding site" evidence="16">
    <location>
        <position position="163"/>
    </location>
    <ligand>
        <name>Zn(2+)</name>
        <dbReference type="ChEBI" id="CHEBI:29105"/>
        <label>1</label>
    </ligand>
</feature>
<dbReference type="CDD" id="cd03891">
    <property type="entry name" value="M20_DapE_proteobac"/>
    <property type="match status" value="1"/>
</dbReference>
<feature type="binding site" evidence="16">
    <location>
        <position position="100"/>
    </location>
    <ligand>
        <name>Zn(2+)</name>
        <dbReference type="ChEBI" id="CHEBI:29105"/>
        <label>1</label>
    </ligand>
</feature>
<comment type="catalytic activity">
    <reaction evidence="15 16">
        <text>N-succinyl-(2S,6S)-2,6-diaminopimelate + H2O = (2S,6S)-2,6-diaminopimelate + succinate</text>
        <dbReference type="Rhea" id="RHEA:22608"/>
        <dbReference type="ChEBI" id="CHEBI:15377"/>
        <dbReference type="ChEBI" id="CHEBI:30031"/>
        <dbReference type="ChEBI" id="CHEBI:57609"/>
        <dbReference type="ChEBI" id="CHEBI:58087"/>
        <dbReference type="EC" id="3.5.1.18"/>
    </reaction>
</comment>
<dbReference type="InterPro" id="IPR002933">
    <property type="entry name" value="Peptidase_M20"/>
</dbReference>
<sequence length="377" mass="42218">MHSSTLKLAQELINIPSISPNDLGCQDILIQRLLRCGFTVELINLKDTKNFWAWKGVGGKTLSFAGHTDVVPAGSIKKWNFPPFCATIKDGFLFGRGAADMKGALSAMVVAVEKFLIKKPIYSGRISFLITSDEESSGKYGTKHVVSVLKNRKELIDYCIIGEPTSEYVLGDCIKNGRRGSMSAKLTIYGVQGHIAYPHLAINPIHQSLPFLSELSKLSLDHGNSFFLPSQIQISNIQISKKYSSNMIPGSLNIEFNIRFNGILIDQKIQEIILELLKKYLLNYSIKWTIHAQPFYSNTNFLSKIVSESIFFNNNIIPNVNTSGGTSDGRFICNIANEIIELGLENCTIHKINECISIKNLHLLQKIYERILDNIFR</sequence>
<keyword evidence="8 16" id="KW-0479">Metal-binding</keyword>
<evidence type="ECO:0000313" key="19">
    <source>
        <dbReference type="Proteomes" id="UP000006811"/>
    </source>
</evidence>
<evidence type="ECO:0000256" key="1">
    <source>
        <dbReference type="ARBA" id="ARBA00001941"/>
    </source>
</evidence>
<gene>
    <name evidence="16 18" type="primary">dapE</name>
    <name evidence="18" type="ORF">BCTU_060</name>
</gene>
<feature type="binding site" evidence="16">
    <location>
        <position position="350"/>
    </location>
    <ligand>
        <name>Zn(2+)</name>
        <dbReference type="ChEBI" id="CHEBI:29105"/>
        <label>2</label>
    </ligand>
</feature>
<dbReference type="SUPFAM" id="SSF55031">
    <property type="entry name" value="Bacterial exopeptidase dimerisation domain"/>
    <property type="match status" value="1"/>
</dbReference>
<evidence type="ECO:0000256" key="7">
    <source>
        <dbReference type="ARBA" id="ARBA00022605"/>
    </source>
</evidence>
<keyword evidence="12 16" id="KW-0457">Lysine biosynthesis</keyword>
<feature type="binding site" evidence="16">
    <location>
        <position position="100"/>
    </location>
    <ligand>
        <name>Zn(2+)</name>
        <dbReference type="ChEBI" id="CHEBI:29105"/>
        <label>2</label>
    </ligand>
</feature>
<feature type="domain" description="Peptidase M20 dimerisation" evidence="17">
    <location>
        <begin position="176"/>
        <end position="284"/>
    </location>
</feature>
<comment type="cofactor">
    <cofactor evidence="16">
        <name>Zn(2+)</name>
        <dbReference type="ChEBI" id="CHEBI:29105"/>
    </cofactor>
    <cofactor evidence="16">
        <name>Co(2+)</name>
        <dbReference type="ChEBI" id="CHEBI:48828"/>
    </cofactor>
    <text evidence="16">Binds 2 Zn(2+) or Co(2+) ions per subunit.</text>
</comment>
<dbReference type="eggNOG" id="COG0624">
    <property type="taxonomic scope" value="Bacteria"/>
</dbReference>
<dbReference type="PROSITE" id="PS00759">
    <property type="entry name" value="ARGE_DAPE_CPG2_2"/>
    <property type="match status" value="1"/>
</dbReference>
<dbReference type="InterPro" id="IPR036264">
    <property type="entry name" value="Bact_exopeptidase_dim_dom"/>
</dbReference>
<keyword evidence="10 16" id="KW-0862">Zinc</keyword>
<dbReference type="GO" id="GO:0006526">
    <property type="term" value="P:L-arginine biosynthetic process"/>
    <property type="evidence" value="ECO:0007669"/>
    <property type="project" value="TreeGrafter"/>
</dbReference>
<dbReference type="InterPro" id="IPR050072">
    <property type="entry name" value="Peptidase_M20A"/>
</dbReference>
<dbReference type="GO" id="GO:0009089">
    <property type="term" value="P:lysine biosynthetic process via diaminopimelate"/>
    <property type="evidence" value="ECO:0007669"/>
    <property type="project" value="UniProtKB-UniRule"/>
</dbReference>
<dbReference type="HOGENOM" id="CLU_021802_4_0_6"/>
<comment type="function">
    <text evidence="16">Catalyzes the hydrolysis of N-succinyl-L,L-diaminopimelic acid (SDAP), forming succinate and LL-2,6-diaminopimelate (DAP), an intermediate involved in the bacterial biosynthesis of lysine and meso-diaminopimelic acid, an essential component of bacterial cell walls.</text>
</comment>
<evidence type="ECO:0000256" key="10">
    <source>
        <dbReference type="ARBA" id="ARBA00022833"/>
    </source>
</evidence>
<dbReference type="AlphaFoldDB" id="F7WZ02"/>
<dbReference type="KEGG" id="baj:BCTU_060"/>
<keyword evidence="11 16" id="KW-0220">Diaminopimelate biosynthesis</keyword>
<protein>
    <recommendedName>
        <fullName evidence="6 16">Succinyl-diaminopimelate desuccinylase</fullName>
        <shortName evidence="16">SDAP desuccinylase</shortName>
        <ecNumber evidence="5 16">3.5.1.18</ecNumber>
    </recommendedName>
    <alternativeName>
        <fullName evidence="14 16">N-succinyl-LL-2,6-diaminoheptanedioate amidohydrolase</fullName>
    </alternativeName>
</protein>
<evidence type="ECO:0000256" key="14">
    <source>
        <dbReference type="ARBA" id="ARBA00031891"/>
    </source>
</evidence>
<dbReference type="UniPathway" id="UPA00034">
    <property type="reaction ID" value="UER00021"/>
</dbReference>
<dbReference type="PANTHER" id="PTHR43808">
    <property type="entry name" value="ACETYLORNITHINE DEACETYLASE"/>
    <property type="match status" value="1"/>
</dbReference>
<feature type="active site" description="Proton acceptor" evidence="16">
    <location>
        <position position="134"/>
    </location>
</feature>
<comment type="similarity">
    <text evidence="3 16">Belongs to the peptidase M20A family. DapE subfamily.</text>
</comment>
<evidence type="ECO:0000256" key="16">
    <source>
        <dbReference type="HAMAP-Rule" id="MF_01690"/>
    </source>
</evidence>
<reference evidence="18 19" key="1">
    <citation type="journal article" date="2011" name="Appl. Environ. Microbiol.">
        <title>The genome of Buchnera aphidicola from the aphid Cinara tujafilina provides new clues about the evolutionary history of metabolic losses in bacterial endosymbionts.</title>
        <authorList>
            <person name="Lamelas A."/>
            <person name="Gosalbes M.J."/>
            <person name="Moya A."/>
            <person name="Latorre A."/>
        </authorList>
    </citation>
    <scope>NUCLEOTIDE SEQUENCE [LARGE SCALE GENOMIC DNA]</scope>
    <source>
        <strain evidence="19">Cinara tujafilina</strain>
    </source>
</reference>
<evidence type="ECO:0000256" key="8">
    <source>
        <dbReference type="ARBA" id="ARBA00022723"/>
    </source>
</evidence>
<dbReference type="EMBL" id="CP001817">
    <property type="protein sequence ID" value="AEH39652.1"/>
    <property type="molecule type" value="Genomic_DNA"/>
</dbReference>
<dbReference type="OrthoDB" id="9809784at2"/>
<feature type="binding site" evidence="16">
    <location>
        <position position="135"/>
    </location>
    <ligand>
        <name>Zn(2+)</name>
        <dbReference type="ChEBI" id="CHEBI:29105"/>
        <label>2</label>
    </ligand>
</feature>
<keyword evidence="13 16" id="KW-0170">Cobalt</keyword>
<keyword evidence="9 16" id="KW-0378">Hydrolase</keyword>
<name>F7WZ02_9GAMM</name>